<dbReference type="EMBL" id="CP014674">
    <property type="protein sequence ID" value="AOX17961.1"/>
    <property type="molecule type" value="Genomic_DNA"/>
</dbReference>
<sequence>MFGKKNKAPVTDLTEEKTKGCGIKKACCAAKPQTKEAVLGTLTFLSMFGPKKVRPHVQHLLALISIVTLIVKAVQSRREKKEA</sequence>
<organism evidence="1 2">
    <name type="scientific">Kozakia baliensis</name>
    <dbReference type="NCBI Taxonomy" id="153496"/>
    <lineage>
        <taxon>Bacteria</taxon>
        <taxon>Pseudomonadati</taxon>
        <taxon>Pseudomonadota</taxon>
        <taxon>Alphaproteobacteria</taxon>
        <taxon>Acetobacterales</taxon>
        <taxon>Acetobacteraceae</taxon>
        <taxon>Kozakia</taxon>
    </lineage>
</organism>
<dbReference type="Proteomes" id="UP000179145">
    <property type="component" value="Chromosome"/>
</dbReference>
<keyword evidence="2" id="KW-1185">Reference proteome</keyword>
<dbReference type="AlphaFoldDB" id="A0A1D8UWH0"/>
<reference evidence="1 2" key="1">
    <citation type="journal article" date="2016" name="Microb. Cell Fact.">
        <title>Dissection of exopolysaccharide biosynthesis in Kozakia baliensis.</title>
        <authorList>
            <person name="Brandt J.U."/>
            <person name="Jakob F."/>
            <person name="Behr J."/>
            <person name="Geissler A.J."/>
            <person name="Vogel R.F."/>
        </authorList>
    </citation>
    <scope>NUCLEOTIDE SEQUENCE [LARGE SCALE GENOMIC DNA]</scope>
    <source>
        <strain evidence="1 2">DSM 14400</strain>
    </source>
</reference>
<accession>A0A1D8UWH0</accession>
<proteinExistence type="predicted"/>
<dbReference type="KEGG" id="kba:A0U89_13430"/>
<protein>
    <submittedName>
        <fullName evidence="1">Uncharacterized protein</fullName>
    </submittedName>
</protein>
<evidence type="ECO:0000313" key="2">
    <source>
        <dbReference type="Proteomes" id="UP000179145"/>
    </source>
</evidence>
<gene>
    <name evidence="1" type="ORF">A0U89_13430</name>
</gene>
<dbReference type="OrthoDB" id="7273250at2"/>
<dbReference type="RefSeq" id="WP_029605031.1">
    <property type="nucleotide sequence ID" value="NZ_BJVW01000005.1"/>
</dbReference>
<dbReference type="STRING" id="153496.A0U89_13430"/>
<name>A0A1D8UWH0_9PROT</name>
<evidence type="ECO:0000313" key="1">
    <source>
        <dbReference type="EMBL" id="AOX17961.1"/>
    </source>
</evidence>